<feature type="region of interest" description="Disordered" evidence="1">
    <location>
        <begin position="64"/>
        <end position="92"/>
    </location>
</feature>
<evidence type="ECO:0000313" key="2">
    <source>
        <dbReference type="EMBL" id="KMY98876.1"/>
    </source>
</evidence>
<reference evidence="2" key="1">
    <citation type="journal article" date="2013" name="Genome Res.">
        <title>A second-generation assembly of the Drosophila simulans genome provides new insights into patterns of lineage-specific divergence.</title>
        <authorList>
            <person name="Hu T.T."/>
            <person name="Eisen M.B."/>
            <person name="Thornton K.R."/>
            <person name="Andolfatto P."/>
        </authorList>
    </citation>
    <scope>NUCLEOTIDE SEQUENCE [LARGE SCALE GENOMIC DNA]</scope>
    <source>
        <strain evidence="2">W501</strain>
    </source>
</reference>
<dbReference type="EMBL" id="CM002912">
    <property type="protein sequence ID" value="KMY98876.1"/>
    <property type="molecule type" value="Genomic_DNA"/>
</dbReference>
<dbReference type="Proteomes" id="UP000035880">
    <property type="component" value="Chromosome 3L"/>
</dbReference>
<organism evidence="2">
    <name type="scientific">Drosophila simulans</name>
    <name type="common">Fruit fly</name>
    <dbReference type="NCBI Taxonomy" id="7240"/>
    <lineage>
        <taxon>Eukaryota</taxon>
        <taxon>Metazoa</taxon>
        <taxon>Ecdysozoa</taxon>
        <taxon>Arthropoda</taxon>
        <taxon>Hexapoda</taxon>
        <taxon>Insecta</taxon>
        <taxon>Pterygota</taxon>
        <taxon>Neoptera</taxon>
        <taxon>Endopterygota</taxon>
        <taxon>Diptera</taxon>
        <taxon>Brachycera</taxon>
        <taxon>Muscomorpha</taxon>
        <taxon>Ephydroidea</taxon>
        <taxon>Drosophilidae</taxon>
        <taxon>Drosophila</taxon>
        <taxon>Sophophora</taxon>
    </lineage>
</organism>
<feature type="compositionally biased region" description="Basic and acidic residues" evidence="1">
    <location>
        <begin position="65"/>
        <end position="92"/>
    </location>
</feature>
<sequence>MPRNPVNATDTQTQKTHRDHEWKNVLCLSLYLHLVPVELQLEMELEMEMELLMPDTCKCILVGHSNDHHDDNDHNDAAFDDRTQANDSEKKV</sequence>
<dbReference type="Bgee" id="FBgn0268355">
    <property type="expression patterns" value="Expressed in adult organism"/>
</dbReference>
<gene>
    <name evidence="2" type="primary">Dsim\GD27065</name>
    <name evidence="2" type="ORF">Dsimw501_GD27065</name>
</gene>
<name>A0A0J9RSU6_DROSI</name>
<dbReference type="AlphaFoldDB" id="A0A0J9RSU6"/>
<evidence type="ECO:0000256" key="1">
    <source>
        <dbReference type="SAM" id="MobiDB-lite"/>
    </source>
</evidence>
<protein>
    <submittedName>
        <fullName evidence="2">Uncharacterized protein</fullName>
    </submittedName>
</protein>
<dbReference type="KEGG" id="dsi:Dsimw501_GD27065"/>
<proteinExistence type="predicted"/>
<reference evidence="2" key="2">
    <citation type="submission" date="2014-06" db="EMBL/GenBank/DDBJ databases">
        <authorList>
            <person name="Hu T."/>
            <person name="Eisen M.B."/>
            <person name="Thornton K.R."/>
            <person name="Andolfatto P."/>
        </authorList>
    </citation>
    <scope>NUCLEOTIDE SEQUENCE</scope>
    <source>
        <strain evidence="2">W501</strain>
    </source>
</reference>
<reference evidence="2" key="3">
    <citation type="submission" date="2015-04" db="EMBL/GenBank/DDBJ databases">
        <authorList>
            <consortium name="FlyBase"/>
        </authorList>
    </citation>
    <scope>NUCLEOTIDE SEQUENCE</scope>
    <source>
        <strain evidence="2">W501</strain>
    </source>
</reference>
<accession>A0A0J9RSU6</accession>